<keyword evidence="2" id="KW-1133">Transmembrane helix</keyword>
<reference evidence="3 4" key="1">
    <citation type="submission" date="2021-10" db="EMBL/GenBank/DDBJ databases">
        <title>The diversity and Nitrogen Metabolism of Culturable Nitrate-Utilizing Bacteria Within the Oxygen Minimum Zone of the Changjiang (Yangtze River)Estuary.</title>
        <authorList>
            <person name="Zhang D."/>
            <person name="Zheng J."/>
            <person name="Liu S."/>
            <person name="He W."/>
        </authorList>
    </citation>
    <scope>NUCLEOTIDE SEQUENCE [LARGE SCALE GENOMIC DNA]</scope>
    <source>
        <strain evidence="3 4">FXH275-2</strain>
    </source>
</reference>
<proteinExistence type="predicted"/>
<evidence type="ECO:0000256" key="1">
    <source>
        <dbReference type="SAM" id="MobiDB-lite"/>
    </source>
</evidence>
<evidence type="ECO:0000313" key="3">
    <source>
        <dbReference type="EMBL" id="MCC4231267.1"/>
    </source>
</evidence>
<gene>
    <name evidence="3" type="ORF">LL253_01025</name>
</gene>
<evidence type="ECO:0008006" key="5">
    <source>
        <dbReference type="Google" id="ProtNLM"/>
    </source>
</evidence>
<keyword evidence="2" id="KW-0812">Transmembrane</keyword>
<keyword evidence="2" id="KW-0472">Membrane</keyword>
<dbReference type="EMBL" id="JAJGNP010000001">
    <property type="protein sequence ID" value="MCC4231267.1"/>
    <property type="molecule type" value="Genomic_DNA"/>
</dbReference>
<protein>
    <recommendedName>
        <fullName evidence="5">DUF1109 domain-containing protein</fullName>
    </recommendedName>
</protein>
<keyword evidence="4" id="KW-1185">Reference proteome</keyword>
<organism evidence="3 4">
    <name type="scientific">Sphingobium soli</name>
    <dbReference type="NCBI Taxonomy" id="1591116"/>
    <lineage>
        <taxon>Bacteria</taxon>
        <taxon>Pseudomonadati</taxon>
        <taxon>Pseudomonadota</taxon>
        <taxon>Alphaproteobacteria</taxon>
        <taxon>Sphingomonadales</taxon>
        <taxon>Sphingomonadaceae</taxon>
        <taxon>Sphingobium</taxon>
    </lineage>
</organism>
<feature type="transmembrane region" description="Helical" evidence="2">
    <location>
        <begin position="44"/>
        <end position="64"/>
    </location>
</feature>
<sequence length="111" mass="12188">MASAHFPDWLHGLSIASLTLAILCVVVILVDIMRRPQKMAIVNWVWPLTGLFGSVISLFCNLKAARLGGPGMRNAIPYRGGRSNPASTRRCRALPPRASVRARQALRQPDD</sequence>
<dbReference type="RefSeq" id="WP_228225879.1">
    <property type="nucleotide sequence ID" value="NZ_JAJGNP010000001.1"/>
</dbReference>
<evidence type="ECO:0000256" key="2">
    <source>
        <dbReference type="SAM" id="Phobius"/>
    </source>
</evidence>
<feature type="transmembrane region" description="Helical" evidence="2">
    <location>
        <begin position="12"/>
        <end position="32"/>
    </location>
</feature>
<evidence type="ECO:0000313" key="4">
    <source>
        <dbReference type="Proteomes" id="UP001198830"/>
    </source>
</evidence>
<comment type="caution">
    <text evidence="3">The sequence shown here is derived from an EMBL/GenBank/DDBJ whole genome shotgun (WGS) entry which is preliminary data.</text>
</comment>
<feature type="region of interest" description="Disordered" evidence="1">
    <location>
        <begin position="78"/>
        <end position="111"/>
    </location>
</feature>
<dbReference type="Proteomes" id="UP001198830">
    <property type="component" value="Unassembled WGS sequence"/>
</dbReference>
<name>A0ABS8GYB3_9SPHN</name>
<accession>A0ABS8GYB3</accession>